<keyword evidence="3 7" id="KW-0863">Zinc-finger</keyword>
<dbReference type="GO" id="GO:0006310">
    <property type="term" value="P:DNA recombination"/>
    <property type="evidence" value="ECO:0007669"/>
    <property type="project" value="UniProtKB-UniRule"/>
</dbReference>
<keyword evidence="2 7" id="KW-0227">DNA damage</keyword>
<dbReference type="Pfam" id="PF13662">
    <property type="entry name" value="Toprim_4"/>
    <property type="match status" value="1"/>
</dbReference>
<dbReference type="InterPro" id="IPR034137">
    <property type="entry name" value="TOPRIM_RecR"/>
</dbReference>
<dbReference type="Gene3D" id="3.40.1360.10">
    <property type="match status" value="1"/>
</dbReference>
<evidence type="ECO:0000313" key="9">
    <source>
        <dbReference type="EMBL" id="BCG45448.1"/>
    </source>
</evidence>
<dbReference type="Pfam" id="PF21176">
    <property type="entry name" value="RecR_HhH"/>
    <property type="match status" value="1"/>
</dbReference>
<dbReference type="GO" id="GO:0006281">
    <property type="term" value="P:DNA repair"/>
    <property type="evidence" value="ECO:0007669"/>
    <property type="project" value="UniProtKB-UniRule"/>
</dbReference>
<evidence type="ECO:0000256" key="7">
    <source>
        <dbReference type="HAMAP-Rule" id="MF_00017"/>
    </source>
</evidence>
<keyword evidence="5 7" id="KW-0233">DNA recombination</keyword>
<protein>
    <recommendedName>
        <fullName evidence="7">Recombination protein RecR</fullName>
    </recommendedName>
</protein>
<dbReference type="Proteomes" id="UP000515472">
    <property type="component" value="Chromosome"/>
</dbReference>
<evidence type="ECO:0000256" key="1">
    <source>
        <dbReference type="ARBA" id="ARBA00022723"/>
    </source>
</evidence>
<dbReference type="InterPro" id="IPR000093">
    <property type="entry name" value="DNA_Rcmb_RecR"/>
</dbReference>
<evidence type="ECO:0000256" key="6">
    <source>
        <dbReference type="ARBA" id="ARBA00023204"/>
    </source>
</evidence>
<dbReference type="Gene3D" id="3.30.60.80">
    <property type="match status" value="1"/>
</dbReference>
<dbReference type="KEGG" id="gbn:GEOBRER4_01980"/>
<dbReference type="PANTHER" id="PTHR30446:SF0">
    <property type="entry name" value="RECOMBINATION PROTEIN RECR"/>
    <property type="match status" value="1"/>
</dbReference>
<dbReference type="Gene3D" id="1.10.8.420">
    <property type="entry name" value="RecR Domain 1"/>
    <property type="match status" value="1"/>
</dbReference>
<dbReference type="CDD" id="cd01025">
    <property type="entry name" value="TOPRIM_recR"/>
    <property type="match status" value="1"/>
</dbReference>
<dbReference type="GO" id="GO:0008270">
    <property type="term" value="F:zinc ion binding"/>
    <property type="evidence" value="ECO:0007669"/>
    <property type="project" value="UniProtKB-KW"/>
</dbReference>
<dbReference type="InterPro" id="IPR006171">
    <property type="entry name" value="TOPRIM_dom"/>
</dbReference>
<dbReference type="EMBL" id="AP023213">
    <property type="protein sequence ID" value="BCG45448.1"/>
    <property type="molecule type" value="Genomic_DNA"/>
</dbReference>
<dbReference type="PROSITE" id="PS50880">
    <property type="entry name" value="TOPRIM"/>
    <property type="match status" value="1"/>
</dbReference>
<evidence type="ECO:0000259" key="8">
    <source>
        <dbReference type="PROSITE" id="PS50880"/>
    </source>
</evidence>
<comment type="similarity">
    <text evidence="7">Belongs to the RecR family.</text>
</comment>
<dbReference type="SMART" id="SM00493">
    <property type="entry name" value="TOPRIM"/>
    <property type="match status" value="1"/>
</dbReference>
<keyword evidence="6 7" id="KW-0234">DNA repair</keyword>
<feature type="zinc finger region" description="C4-type" evidence="7">
    <location>
        <begin position="57"/>
        <end position="72"/>
    </location>
</feature>
<evidence type="ECO:0000256" key="4">
    <source>
        <dbReference type="ARBA" id="ARBA00022833"/>
    </source>
</evidence>
<organism evidence="9 10">
    <name type="scientific">Citrifermentans bremense</name>
    <dbReference type="NCBI Taxonomy" id="60035"/>
    <lineage>
        <taxon>Bacteria</taxon>
        <taxon>Pseudomonadati</taxon>
        <taxon>Thermodesulfobacteriota</taxon>
        <taxon>Desulfuromonadia</taxon>
        <taxon>Geobacterales</taxon>
        <taxon>Geobacteraceae</taxon>
        <taxon>Citrifermentans</taxon>
    </lineage>
</organism>
<reference evidence="9 10" key="1">
    <citation type="submission" date="2020-06" db="EMBL/GenBank/DDBJ databases">
        <title>Interaction of electrochemicaly active bacteria, Geobacter bremensis R4 on different carbon anode.</title>
        <authorList>
            <person name="Meng L."/>
            <person name="Yoshida N."/>
        </authorList>
    </citation>
    <scope>NUCLEOTIDE SEQUENCE [LARGE SCALE GENOMIC DNA]</scope>
    <source>
        <strain evidence="9 10">R4</strain>
    </source>
</reference>
<dbReference type="HAMAP" id="MF_00017">
    <property type="entry name" value="RecR"/>
    <property type="match status" value="1"/>
</dbReference>
<evidence type="ECO:0000256" key="2">
    <source>
        <dbReference type="ARBA" id="ARBA00022763"/>
    </source>
</evidence>
<sequence length="197" mass="21507">MLHFSGSLTRLVGELKKLPGVGEKSALRLAFHLLKYPSNIEALAQSLLQVGERVHLCSVCFAITEDDPCWICSGERDSGTICVVEEPQDLLALERSRAFGGRYHVLQGALSPLNGVTPKDLRIAELMQRLEGGEVREVLIATNFTVEGEATALYLTRLIKPLSIKVTRLAHGIPVGSDLEYVDAATVQRAVEGRSEL</sequence>
<evidence type="ECO:0000313" key="10">
    <source>
        <dbReference type="Proteomes" id="UP000515472"/>
    </source>
</evidence>
<gene>
    <name evidence="7" type="primary">recR</name>
    <name evidence="9" type="ORF">GEOBRER4_n0201</name>
</gene>
<dbReference type="InterPro" id="IPR023627">
    <property type="entry name" value="Rcmb_RecR"/>
</dbReference>
<evidence type="ECO:0000256" key="3">
    <source>
        <dbReference type="ARBA" id="ARBA00022771"/>
    </source>
</evidence>
<dbReference type="PROSITE" id="PS01300">
    <property type="entry name" value="RECR"/>
    <property type="match status" value="1"/>
</dbReference>
<keyword evidence="1 7" id="KW-0479">Metal-binding</keyword>
<dbReference type="Gene3D" id="6.10.250.240">
    <property type="match status" value="1"/>
</dbReference>
<dbReference type="RefSeq" id="WP_085814284.1">
    <property type="nucleotide sequence ID" value="NZ_AP023213.1"/>
</dbReference>
<dbReference type="PANTHER" id="PTHR30446">
    <property type="entry name" value="RECOMBINATION PROTEIN RECR"/>
    <property type="match status" value="1"/>
</dbReference>
<dbReference type="Pfam" id="PF21175">
    <property type="entry name" value="RecR_C"/>
    <property type="match status" value="1"/>
</dbReference>
<dbReference type="Pfam" id="PF02132">
    <property type="entry name" value="RecR_ZnF"/>
    <property type="match status" value="1"/>
</dbReference>
<evidence type="ECO:0000256" key="5">
    <source>
        <dbReference type="ARBA" id="ARBA00023172"/>
    </source>
</evidence>
<proteinExistence type="inferred from homology"/>
<dbReference type="AlphaFoldDB" id="A0A6S6LVX2"/>
<dbReference type="SUPFAM" id="SSF111304">
    <property type="entry name" value="Recombination protein RecR"/>
    <property type="match status" value="1"/>
</dbReference>
<dbReference type="InterPro" id="IPR015967">
    <property type="entry name" value="Rcmb_RecR_Znf"/>
</dbReference>
<name>A0A6S6LVX2_9BACT</name>
<dbReference type="GO" id="GO:0003677">
    <property type="term" value="F:DNA binding"/>
    <property type="evidence" value="ECO:0007669"/>
    <property type="project" value="UniProtKB-UniRule"/>
</dbReference>
<accession>A0A6S6LVX2</accession>
<feature type="domain" description="Toprim" evidence="8">
    <location>
        <begin position="79"/>
        <end position="174"/>
    </location>
</feature>
<keyword evidence="4 7" id="KW-0862">Zinc</keyword>
<comment type="function">
    <text evidence="7">May play a role in DNA repair. It seems to be involved in an RecBC-independent recombinational process of DNA repair. It may act with RecF and RecO.</text>
</comment>
<dbReference type="NCBIfam" id="TIGR00615">
    <property type="entry name" value="recR"/>
    <property type="match status" value="1"/>
</dbReference>
<keyword evidence="10" id="KW-1185">Reference proteome</keyword>